<comment type="function">
    <text evidence="5">Has a role in nuclear-cytoplasmic transport of proteins and mRNAs.</text>
</comment>
<dbReference type="Gene3D" id="3.10.450.50">
    <property type="match status" value="1"/>
</dbReference>
<dbReference type="PANTHER" id="PTHR12612">
    <property type="entry name" value="NUCLEAR TRANSPORT FACTOR 2"/>
    <property type="match status" value="1"/>
</dbReference>
<accession>A0AAN8PZQ1</accession>
<reference evidence="8 10" key="1">
    <citation type="submission" date="2023-10" db="EMBL/GenBank/DDBJ databases">
        <title>Genomes of two closely related lineages of the louse Polyplax serrata with different host specificities.</title>
        <authorList>
            <person name="Martinu J."/>
            <person name="Tarabai H."/>
            <person name="Stefka J."/>
            <person name="Hypsa V."/>
        </authorList>
    </citation>
    <scope>NUCLEOTIDE SEQUENCE [LARGE SCALE GENOMIC DNA]</scope>
    <source>
        <strain evidence="7">98ZLc_SE</strain>
        <strain evidence="8">HR10_N</strain>
    </source>
</reference>
<comment type="caution">
    <text evidence="8">The sequence shown here is derived from an EMBL/GenBank/DDBJ whole genome shotgun (WGS) entry which is preliminary data.</text>
</comment>
<dbReference type="CDD" id="cd00780">
    <property type="entry name" value="NTF2"/>
    <property type="match status" value="1"/>
</dbReference>
<evidence type="ECO:0000256" key="2">
    <source>
        <dbReference type="ARBA" id="ARBA00022927"/>
    </source>
</evidence>
<evidence type="ECO:0000256" key="3">
    <source>
        <dbReference type="ARBA" id="ARBA00023242"/>
    </source>
</evidence>
<keyword evidence="1 5" id="KW-0813">Transport</keyword>
<dbReference type="EMBL" id="JAWJWE010000036">
    <property type="protein sequence ID" value="KAK6628803.1"/>
    <property type="molecule type" value="Genomic_DNA"/>
</dbReference>
<dbReference type="InterPro" id="IPR018222">
    <property type="entry name" value="Nuclear_transport_factor_2_euk"/>
</dbReference>
<keyword evidence="2 5" id="KW-0653">Protein transport</keyword>
<evidence type="ECO:0000259" key="6">
    <source>
        <dbReference type="PROSITE" id="PS50177"/>
    </source>
</evidence>
<dbReference type="InterPro" id="IPR032710">
    <property type="entry name" value="NTF2-like_dom_sf"/>
</dbReference>
<feature type="domain" description="NTF2" evidence="6">
    <location>
        <begin position="16"/>
        <end position="132"/>
    </location>
</feature>
<name>A0AAN8PZQ1_POLSC</name>
<keyword evidence="9" id="KW-1185">Reference proteome</keyword>
<evidence type="ECO:0000313" key="7">
    <source>
        <dbReference type="EMBL" id="KAK6627536.1"/>
    </source>
</evidence>
<evidence type="ECO:0000313" key="10">
    <source>
        <dbReference type="Proteomes" id="UP001372834"/>
    </source>
</evidence>
<evidence type="ECO:0000256" key="1">
    <source>
        <dbReference type="ARBA" id="ARBA00022448"/>
    </source>
</evidence>
<dbReference type="AlphaFoldDB" id="A0AAN8PZQ1"/>
<dbReference type="InterPro" id="IPR045875">
    <property type="entry name" value="NTF2"/>
</dbReference>
<dbReference type="GO" id="GO:0005634">
    <property type="term" value="C:nucleus"/>
    <property type="evidence" value="ECO:0007669"/>
    <property type="project" value="UniProtKB-SubCell"/>
</dbReference>
<dbReference type="InterPro" id="IPR002075">
    <property type="entry name" value="NTF2_dom"/>
</dbReference>
<dbReference type="Proteomes" id="UP001359485">
    <property type="component" value="Unassembled WGS sequence"/>
</dbReference>
<evidence type="ECO:0000256" key="5">
    <source>
        <dbReference type="RuleBase" id="RU369002"/>
    </source>
</evidence>
<dbReference type="FunFam" id="3.10.450.50:FF:000006">
    <property type="entry name" value="NTF2-related export protein 2 isoform 1"/>
    <property type="match status" value="1"/>
</dbReference>
<dbReference type="SUPFAM" id="SSF54427">
    <property type="entry name" value="NTF2-like"/>
    <property type="match status" value="1"/>
</dbReference>
<dbReference type="Pfam" id="PF02136">
    <property type="entry name" value="NTF2"/>
    <property type="match status" value="1"/>
</dbReference>
<gene>
    <name evidence="8" type="ORF">RUM43_002619</name>
    <name evidence="7" type="ORF">RUM44_010014</name>
</gene>
<organism evidence="8 10">
    <name type="scientific">Polyplax serrata</name>
    <name type="common">Common mouse louse</name>
    <dbReference type="NCBI Taxonomy" id="468196"/>
    <lineage>
        <taxon>Eukaryota</taxon>
        <taxon>Metazoa</taxon>
        <taxon>Ecdysozoa</taxon>
        <taxon>Arthropoda</taxon>
        <taxon>Hexapoda</taxon>
        <taxon>Insecta</taxon>
        <taxon>Pterygota</taxon>
        <taxon>Neoptera</taxon>
        <taxon>Paraneoptera</taxon>
        <taxon>Psocodea</taxon>
        <taxon>Troctomorpha</taxon>
        <taxon>Phthiraptera</taxon>
        <taxon>Anoplura</taxon>
        <taxon>Polyplacidae</taxon>
        <taxon>Polyplax</taxon>
    </lineage>
</organism>
<keyword evidence="5" id="KW-0963">Cytoplasm</keyword>
<evidence type="ECO:0000313" key="9">
    <source>
        <dbReference type="Proteomes" id="UP001359485"/>
    </source>
</evidence>
<dbReference type="Proteomes" id="UP001372834">
    <property type="component" value="Unassembled WGS sequence"/>
</dbReference>
<evidence type="ECO:0000256" key="4">
    <source>
        <dbReference type="ARBA" id="ARBA00070836"/>
    </source>
</evidence>
<dbReference type="PROSITE" id="PS50177">
    <property type="entry name" value="NTF2_DOMAIN"/>
    <property type="match status" value="1"/>
</dbReference>
<sequence>MTEEEKKLRVDTACKAAEEFTKLYFEAFDGKRKLMNKFYMDDATFSWDGNPAIGKDAIQKFLDELPEMTHTLTALDAQPVFLERIHGQEAVLVQVAGYISFSKEKSNKGFNQSFLITAQNNVWKVVNDSCRLQVPINMRPQIE</sequence>
<dbReference type="GO" id="GO:0006913">
    <property type="term" value="P:nucleocytoplasmic transport"/>
    <property type="evidence" value="ECO:0007669"/>
    <property type="project" value="UniProtKB-UniRule"/>
</dbReference>
<dbReference type="EMBL" id="JAWJWF010000045">
    <property type="protein sequence ID" value="KAK6627536.1"/>
    <property type="molecule type" value="Genomic_DNA"/>
</dbReference>
<dbReference type="GO" id="GO:0015031">
    <property type="term" value="P:protein transport"/>
    <property type="evidence" value="ECO:0007669"/>
    <property type="project" value="UniProtKB-KW"/>
</dbReference>
<keyword evidence="3 5" id="KW-0539">Nucleus</keyword>
<proteinExistence type="predicted"/>
<comment type="subcellular location">
    <subcellularLocation>
        <location evidence="5">Cytoplasm</location>
    </subcellularLocation>
    <subcellularLocation>
        <location evidence="5">Nucleus</location>
    </subcellularLocation>
</comment>
<protein>
    <recommendedName>
        <fullName evidence="4 5">NTF2-related export protein</fullName>
    </recommendedName>
</protein>
<evidence type="ECO:0000313" key="8">
    <source>
        <dbReference type="EMBL" id="KAK6628803.1"/>
    </source>
</evidence>
<dbReference type="GO" id="GO:0005737">
    <property type="term" value="C:cytoplasm"/>
    <property type="evidence" value="ECO:0007669"/>
    <property type="project" value="UniProtKB-SubCell"/>
</dbReference>
<dbReference type="GO" id="GO:0051028">
    <property type="term" value="P:mRNA transport"/>
    <property type="evidence" value="ECO:0007669"/>
    <property type="project" value="UniProtKB-UniRule"/>
</dbReference>